<proteinExistence type="predicted"/>
<sequence>MNDEFNESWTEFIHNNSPLEFSCMMDSLLSRQALIVPHLFDATKTFAKVTIKDMEYS</sequence>
<dbReference type="Proteomes" id="UP001196413">
    <property type="component" value="Unassembled WGS sequence"/>
</dbReference>
<reference evidence="1" key="1">
    <citation type="submission" date="2021-06" db="EMBL/GenBank/DDBJ databases">
        <title>Parelaphostrongylus tenuis whole genome reference sequence.</title>
        <authorList>
            <person name="Garwood T.J."/>
            <person name="Larsen P.A."/>
            <person name="Fountain-Jones N.M."/>
            <person name="Garbe J.R."/>
            <person name="Macchietto M.G."/>
            <person name="Kania S.A."/>
            <person name="Gerhold R.W."/>
            <person name="Richards J.E."/>
            <person name="Wolf T.M."/>
        </authorList>
    </citation>
    <scope>NUCLEOTIDE SEQUENCE</scope>
    <source>
        <strain evidence="1">MNPRO001-30</strain>
        <tissue evidence="1">Meninges</tissue>
    </source>
</reference>
<protein>
    <submittedName>
        <fullName evidence="1">Uncharacterized protein</fullName>
    </submittedName>
</protein>
<evidence type="ECO:0000313" key="2">
    <source>
        <dbReference type="Proteomes" id="UP001196413"/>
    </source>
</evidence>
<dbReference type="EMBL" id="JAHQIW010000051">
    <property type="protein sequence ID" value="KAJ1345677.1"/>
    <property type="molecule type" value="Genomic_DNA"/>
</dbReference>
<organism evidence="1 2">
    <name type="scientific">Parelaphostrongylus tenuis</name>
    <name type="common">Meningeal worm</name>
    <dbReference type="NCBI Taxonomy" id="148309"/>
    <lineage>
        <taxon>Eukaryota</taxon>
        <taxon>Metazoa</taxon>
        <taxon>Ecdysozoa</taxon>
        <taxon>Nematoda</taxon>
        <taxon>Chromadorea</taxon>
        <taxon>Rhabditida</taxon>
        <taxon>Rhabditina</taxon>
        <taxon>Rhabditomorpha</taxon>
        <taxon>Strongyloidea</taxon>
        <taxon>Metastrongylidae</taxon>
        <taxon>Parelaphostrongylus</taxon>
    </lineage>
</organism>
<name>A0AAD5LRX4_PARTN</name>
<dbReference type="AlphaFoldDB" id="A0AAD5LRX4"/>
<accession>A0AAD5LRX4</accession>
<keyword evidence="2" id="KW-1185">Reference proteome</keyword>
<gene>
    <name evidence="1" type="ORF">KIN20_000266</name>
</gene>
<evidence type="ECO:0000313" key="1">
    <source>
        <dbReference type="EMBL" id="KAJ1345677.1"/>
    </source>
</evidence>
<comment type="caution">
    <text evidence="1">The sequence shown here is derived from an EMBL/GenBank/DDBJ whole genome shotgun (WGS) entry which is preliminary data.</text>
</comment>